<dbReference type="Gene3D" id="3.30.1330.60">
    <property type="entry name" value="OmpA-like domain"/>
    <property type="match status" value="1"/>
</dbReference>
<evidence type="ECO:0000256" key="9">
    <source>
        <dbReference type="SAM" id="Coils"/>
    </source>
</evidence>
<keyword evidence="5 8" id="KW-0998">Cell outer membrane</keyword>
<dbReference type="EMBL" id="JACNIG010000247">
    <property type="protein sequence ID" value="MBC8432787.1"/>
    <property type="molecule type" value="Genomic_DNA"/>
</dbReference>
<evidence type="ECO:0000256" key="3">
    <source>
        <dbReference type="ARBA" id="ARBA00023136"/>
    </source>
</evidence>
<dbReference type="InterPro" id="IPR014169">
    <property type="entry name" value="Pal_lipo_C"/>
</dbReference>
<dbReference type="InterPro" id="IPR039001">
    <property type="entry name" value="Pal"/>
</dbReference>
<keyword evidence="9" id="KW-0175">Coiled coil</keyword>
<dbReference type="PANTHER" id="PTHR30329:SF21">
    <property type="entry name" value="LIPOPROTEIN YIAD-RELATED"/>
    <property type="match status" value="1"/>
</dbReference>
<evidence type="ECO:0000256" key="4">
    <source>
        <dbReference type="ARBA" id="ARBA00023139"/>
    </source>
</evidence>
<keyword evidence="2 8" id="KW-0732">Signal</keyword>
<dbReference type="PANTHER" id="PTHR30329">
    <property type="entry name" value="STATOR ELEMENT OF FLAGELLAR MOTOR COMPLEX"/>
    <property type="match status" value="1"/>
</dbReference>
<comment type="similarity">
    <text evidence="8">Belongs to the Pal lipoprotein family.</text>
</comment>
<evidence type="ECO:0000313" key="11">
    <source>
        <dbReference type="EMBL" id="MBC8432787.1"/>
    </source>
</evidence>
<evidence type="ECO:0000256" key="5">
    <source>
        <dbReference type="ARBA" id="ARBA00023237"/>
    </source>
</evidence>
<keyword evidence="3 8" id="KW-0472">Membrane</keyword>
<comment type="caution">
    <text evidence="11">The sequence shown here is derived from an EMBL/GenBank/DDBJ whole genome shotgun (WGS) entry which is preliminary data.</text>
</comment>
<dbReference type="Pfam" id="PF00691">
    <property type="entry name" value="OmpA"/>
    <property type="match status" value="1"/>
</dbReference>
<dbReference type="NCBIfam" id="TIGR02802">
    <property type="entry name" value="Pal_lipo"/>
    <property type="match status" value="1"/>
</dbReference>
<sequence length="187" mass="21922">MRKKLWIILALLFVIPGLLFTVSCAKKTVKDETALQQQAEEEARIKAREAEQTERQRRMEEERLQEEARRKMMAAQNRFLNEDIHFEFDRSNLLPEAQEILRWKAAWLQKNQNAQVTIEGHCDERGTNEYNLALGDRRANSAKSYLMDLGIYGSRLNTISYGEERPADYGSNEESWAKNRRAHFTLE</sequence>
<evidence type="ECO:0000313" key="12">
    <source>
        <dbReference type="Proteomes" id="UP000605201"/>
    </source>
</evidence>
<dbReference type="InterPro" id="IPR036737">
    <property type="entry name" value="OmpA-like_sf"/>
</dbReference>
<gene>
    <name evidence="8 11" type="primary">pal</name>
    <name evidence="11" type="ORF">H8D96_12815</name>
</gene>
<keyword evidence="7" id="KW-0131">Cell cycle</keyword>
<dbReference type="InterPro" id="IPR050330">
    <property type="entry name" value="Bact_OuterMem_StrucFunc"/>
</dbReference>
<accession>A0A8J6TU17</accession>
<dbReference type="PRINTS" id="PR01021">
    <property type="entry name" value="OMPADOMAIN"/>
</dbReference>
<dbReference type="PROSITE" id="PS51257">
    <property type="entry name" value="PROKAR_LIPOPROTEIN"/>
    <property type="match status" value="1"/>
</dbReference>
<evidence type="ECO:0000256" key="7">
    <source>
        <dbReference type="ARBA" id="ARBA00023306"/>
    </source>
</evidence>
<protein>
    <recommendedName>
        <fullName evidence="8">Peptidoglycan-associated lipoprotein</fullName>
        <shortName evidence="8">PAL</shortName>
    </recommendedName>
</protein>
<dbReference type="AlphaFoldDB" id="A0A8J6TU17"/>
<evidence type="ECO:0000256" key="6">
    <source>
        <dbReference type="ARBA" id="ARBA00023288"/>
    </source>
</evidence>
<evidence type="ECO:0000259" key="10">
    <source>
        <dbReference type="PROSITE" id="PS51123"/>
    </source>
</evidence>
<dbReference type="SUPFAM" id="SSF103088">
    <property type="entry name" value="OmpA-like"/>
    <property type="match status" value="1"/>
</dbReference>
<dbReference type="Proteomes" id="UP000605201">
    <property type="component" value="Unassembled WGS sequence"/>
</dbReference>
<dbReference type="GO" id="GO:0051301">
    <property type="term" value="P:cell division"/>
    <property type="evidence" value="ECO:0007669"/>
    <property type="project" value="UniProtKB-KW"/>
</dbReference>
<evidence type="ECO:0000256" key="8">
    <source>
        <dbReference type="HAMAP-Rule" id="MF_02204"/>
    </source>
</evidence>
<keyword evidence="4 8" id="KW-0564">Palmitate</keyword>
<evidence type="ECO:0000256" key="2">
    <source>
        <dbReference type="ARBA" id="ARBA00022729"/>
    </source>
</evidence>
<proteinExistence type="inferred from homology"/>
<dbReference type="InterPro" id="IPR006665">
    <property type="entry name" value="OmpA-like"/>
</dbReference>
<feature type="domain" description="OmpA-like" evidence="10">
    <location>
        <begin position="73"/>
        <end position="187"/>
    </location>
</feature>
<keyword evidence="6 8" id="KW-0449">Lipoprotein</keyword>
<dbReference type="PROSITE" id="PS51123">
    <property type="entry name" value="OMPA_2"/>
    <property type="match status" value="1"/>
</dbReference>
<feature type="coiled-coil region" evidence="9">
    <location>
        <begin position="36"/>
        <end position="78"/>
    </location>
</feature>
<name>A0A8J6TU17_9BACT</name>
<reference evidence="11 12" key="1">
    <citation type="submission" date="2020-08" db="EMBL/GenBank/DDBJ databases">
        <title>Bridging the membrane lipid divide: bacteria of the FCB group superphylum have the potential to synthesize archaeal ether lipids.</title>
        <authorList>
            <person name="Villanueva L."/>
            <person name="Von Meijenfeldt F.A.B."/>
            <person name="Westbye A.B."/>
            <person name="Yadav S."/>
            <person name="Hopmans E.C."/>
            <person name="Dutilh B.E."/>
            <person name="Sinninghe Damste J.S."/>
        </authorList>
    </citation>
    <scope>NUCLEOTIDE SEQUENCE [LARGE SCALE GENOMIC DNA]</scope>
    <source>
        <strain evidence="11">NIOZ-UU17</strain>
    </source>
</reference>
<keyword evidence="1" id="KW-0132">Cell division</keyword>
<evidence type="ECO:0000256" key="1">
    <source>
        <dbReference type="ARBA" id="ARBA00022618"/>
    </source>
</evidence>
<dbReference type="CDD" id="cd07185">
    <property type="entry name" value="OmpA_C-like"/>
    <property type="match status" value="1"/>
</dbReference>
<dbReference type="HAMAP" id="MF_02204">
    <property type="entry name" value="Pal"/>
    <property type="match status" value="1"/>
</dbReference>
<dbReference type="GO" id="GO:0009279">
    <property type="term" value="C:cell outer membrane"/>
    <property type="evidence" value="ECO:0007669"/>
    <property type="project" value="UniProtKB-SubCell"/>
</dbReference>
<dbReference type="InterPro" id="IPR006664">
    <property type="entry name" value="OMP_bac"/>
</dbReference>
<organism evidence="11 12">
    <name type="scientific">Candidatus Desulfatibia vada</name>
    <dbReference type="NCBI Taxonomy" id="2841696"/>
    <lineage>
        <taxon>Bacteria</taxon>
        <taxon>Pseudomonadati</taxon>
        <taxon>Thermodesulfobacteriota</taxon>
        <taxon>Desulfobacteria</taxon>
        <taxon>Desulfobacterales</taxon>
        <taxon>Desulfobacterales incertae sedis</taxon>
        <taxon>Candidatus Desulfatibia</taxon>
    </lineage>
</organism>
<comment type="subcellular location">
    <subcellularLocation>
        <location evidence="8">Cell outer membrane</location>
        <topology evidence="8">Lipid-anchor</topology>
    </subcellularLocation>
</comment>